<reference evidence="1 2" key="1">
    <citation type="submission" date="2016-10" db="EMBL/GenBank/DDBJ databases">
        <authorList>
            <person name="de Groot N.N."/>
        </authorList>
    </citation>
    <scope>NUCLEOTIDE SEQUENCE [LARGE SCALE GENOMIC DNA]</scope>
    <source>
        <strain evidence="1 2">CGMCC 4.5506</strain>
    </source>
</reference>
<accession>A0A1G6ZC00</accession>
<dbReference type="EMBL" id="FMZE01000016">
    <property type="protein sequence ID" value="SDD99607.1"/>
    <property type="molecule type" value="Genomic_DNA"/>
</dbReference>
<dbReference type="Pfam" id="PF04018">
    <property type="entry name" value="VCA0040-like"/>
    <property type="match status" value="1"/>
</dbReference>
<dbReference type="PANTHER" id="PTHR37308:SF1">
    <property type="entry name" value="POLYPRENYL-PHOSPHATE TRANSPORTER"/>
    <property type="match status" value="1"/>
</dbReference>
<evidence type="ECO:0000313" key="2">
    <source>
        <dbReference type="Proteomes" id="UP000199494"/>
    </source>
</evidence>
<dbReference type="STRING" id="530584.SAMN05421630_1163"/>
<dbReference type="RefSeq" id="WP_211323651.1">
    <property type="nucleotide sequence ID" value="NZ_CP016353.1"/>
</dbReference>
<gene>
    <name evidence="1" type="ORF">SAMN05421630_1163</name>
</gene>
<organism evidence="1 2">
    <name type="scientific">Prauserella marina</name>
    <dbReference type="NCBI Taxonomy" id="530584"/>
    <lineage>
        <taxon>Bacteria</taxon>
        <taxon>Bacillati</taxon>
        <taxon>Actinomycetota</taxon>
        <taxon>Actinomycetes</taxon>
        <taxon>Pseudonocardiales</taxon>
        <taxon>Pseudonocardiaceae</taxon>
        <taxon>Prauserella</taxon>
    </lineage>
</organism>
<dbReference type="Proteomes" id="UP000199494">
    <property type="component" value="Unassembled WGS sequence"/>
</dbReference>
<name>A0A1G6ZC00_9PSEU</name>
<evidence type="ECO:0000313" key="1">
    <source>
        <dbReference type="EMBL" id="SDD99607.1"/>
    </source>
</evidence>
<dbReference type="PANTHER" id="PTHR37308">
    <property type="entry name" value="INTEGRAL MEMBRANE PROTEIN"/>
    <property type="match status" value="1"/>
</dbReference>
<sequence length="333" mass="35438">MTKSSERDRAAHSWPRYGIDIVRGALIGTVETVPGVSGGTVALVVRVYDTVITSAGHLFSGLLRAASDLPRRRGWSRAADEFRAVQWRVVVPLVFGMLAALLLMARFMEGWVEDYPVQTRALFFGMVLASLWVPFSLSTQTSREPGVKARWGWRDGVVAAGTAALAYVVVSLPPGEVSVTPPVIVLAAAVAVSALVIPGLSGSFLLLSIGLYETTLSAVNNRDLGYLALFALGAVIGLASVAKLLQWLLAHRPRITLVVLTGLMAGSLRALWPWQDDDRALLAPGEHSGTALALALLGLTIVLTVLLVEHRMRTAAGREANPVGQPPTGTPGR</sequence>
<dbReference type="InterPro" id="IPR007163">
    <property type="entry name" value="VCA0040-like"/>
</dbReference>
<proteinExistence type="predicted"/>
<keyword evidence="2" id="KW-1185">Reference proteome</keyword>
<protein>
    <submittedName>
        <fullName evidence="1">Putative membrane protein</fullName>
    </submittedName>
</protein>
<dbReference type="AlphaFoldDB" id="A0A1G6ZC00"/>